<dbReference type="Proteomes" id="UP000002220">
    <property type="component" value="Chromosome"/>
</dbReference>
<evidence type="ECO:0000313" key="1">
    <source>
        <dbReference type="EMBL" id="ADG68110.1"/>
    </source>
</evidence>
<reference evidence="1 2" key="1">
    <citation type="journal article" date="2010" name="Stand. Genomic Sci.">
        <title>Complete genome sequence of Planctomyces limnophilus type strain (Mu 290).</title>
        <authorList>
            <person name="Labutti K."/>
            <person name="Sikorski J."/>
            <person name="Schneider S."/>
            <person name="Nolan M."/>
            <person name="Lucas S."/>
            <person name="Glavina Del Rio T."/>
            <person name="Tice H."/>
            <person name="Cheng J.F."/>
            <person name="Goodwin L."/>
            <person name="Pitluck S."/>
            <person name="Liolios K."/>
            <person name="Ivanova N."/>
            <person name="Mavromatis K."/>
            <person name="Mikhailova N."/>
            <person name="Pati A."/>
            <person name="Chen A."/>
            <person name="Palaniappan K."/>
            <person name="Land M."/>
            <person name="Hauser L."/>
            <person name="Chang Y.J."/>
            <person name="Jeffries C.D."/>
            <person name="Tindall B.J."/>
            <person name="Rohde M."/>
            <person name="Goker M."/>
            <person name="Woyke T."/>
            <person name="Bristow J."/>
            <person name="Eisen J.A."/>
            <person name="Markowitz V."/>
            <person name="Hugenholtz P."/>
            <person name="Kyrpides N.C."/>
            <person name="Klenk H.P."/>
            <person name="Lapidus A."/>
        </authorList>
    </citation>
    <scope>NUCLEOTIDE SEQUENCE [LARGE SCALE GENOMIC DNA]</scope>
    <source>
        <strain evidence="2">ATCC 43296 / DSM 3776 / IFAM 1008 / 290</strain>
    </source>
</reference>
<dbReference type="KEGG" id="plm:Plim_2284"/>
<dbReference type="EMBL" id="CP001744">
    <property type="protein sequence ID" value="ADG68110.1"/>
    <property type="molecule type" value="Genomic_DNA"/>
</dbReference>
<gene>
    <name evidence="1" type="ordered locus">Plim_2284</name>
</gene>
<dbReference type="HOGENOM" id="CLU_3187130_0_0_0"/>
<sequence>MSRGSAHHLEGLWNLSVDGIIAKWGKESLTSIPPKIVPTASREHGH</sequence>
<name>D5SNJ6_PLAL2</name>
<evidence type="ECO:0000313" key="2">
    <source>
        <dbReference type="Proteomes" id="UP000002220"/>
    </source>
</evidence>
<keyword evidence="2" id="KW-1185">Reference proteome</keyword>
<protein>
    <submittedName>
        <fullName evidence="1">Uncharacterized protein</fullName>
    </submittedName>
</protein>
<accession>D5SNJ6</accession>
<dbReference type="AlphaFoldDB" id="D5SNJ6"/>
<organism evidence="1 2">
    <name type="scientific">Planctopirus limnophila (strain ATCC 43296 / DSM 3776 / IFAM 1008 / Mu 290)</name>
    <name type="common">Planctomyces limnophilus</name>
    <dbReference type="NCBI Taxonomy" id="521674"/>
    <lineage>
        <taxon>Bacteria</taxon>
        <taxon>Pseudomonadati</taxon>
        <taxon>Planctomycetota</taxon>
        <taxon>Planctomycetia</taxon>
        <taxon>Planctomycetales</taxon>
        <taxon>Planctomycetaceae</taxon>
        <taxon>Planctopirus</taxon>
    </lineage>
</organism>
<proteinExistence type="predicted"/>